<name>A0A6J5M0P7_9CAUD</name>
<dbReference type="Pfam" id="PF05396">
    <property type="entry name" value="Phage_T7_Capsid"/>
    <property type="match status" value="1"/>
</dbReference>
<feature type="region of interest" description="Disordered" evidence="1">
    <location>
        <begin position="237"/>
        <end position="264"/>
    </location>
</feature>
<evidence type="ECO:0000256" key="1">
    <source>
        <dbReference type="SAM" id="MobiDB-lite"/>
    </source>
</evidence>
<sequence>MSELTQVNVTPTPAVESKEYVDSMIQKAENANKLPEDKVQQTEAVKTEQPVQEKILGKFNSQDELIKSYQELEKKLGQPVDDKKVENKNPLQAQAKTDDAKSISAFQTAEKEFSETGQLSEATLTSLEKSGLPKQYINNYLKGLEAMADQFQAKAYSITQGEQQYKSMTDWVANNLTQEEINAFNQGVSSDDNTALFTIRGMYARYNAENKEPKLSLGETSQSSVGDRYESIAQLKEDMKNPMYDKDPAFRRKVESKLSRSNIL</sequence>
<feature type="compositionally biased region" description="Basic and acidic residues" evidence="1">
    <location>
        <begin position="237"/>
        <end position="258"/>
    </location>
</feature>
<dbReference type="EMBL" id="LR796381">
    <property type="protein sequence ID" value="CAB4140475.1"/>
    <property type="molecule type" value="Genomic_DNA"/>
</dbReference>
<feature type="region of interest" description="Disordered" evidence="1">
    <location>
        <begin position="78"/>
        <end position="103"/>
    </location>
</feature>
<evidence type="ECO:0000313" key="2">
    <source>
        <dbReference type="EMBL" id="CAB4140475.1"/>
    </source>
</evidence>
<proteinExistence type="predicted"/>
<gene>
    <name evidence="2" type="ORF">UFOVP396_42</name>
</gene>
<dbReference type="InterPro" id="IPR008768">
    <property type="entry name" value="Gp9-like"/>
</dbReference>
<organism evidence="2">
    <name type="scientific">uncultured Caudovirales phage</name>
    <dbReference type="NCBI Taxonomy" id="2100421"/>
    <lineage>
        <taxon>Viruses</taxon>
        <taxon>Duplodnaviria</taxon>
        <taxon>Heunggongvirae</taxon>
        <taxon>Uroviricota</taxon>
        <taxon>Caudoviricetes</taxon>
        <taxon>Peduoviridae</taxon>
        <taxon>Maltschvirus</taxon>
        <taxon>Maltschvirus maltsch</taxon>
    </lineage>
</organism>
<accession>A0A6J5M0P7</accession>
<feature type="compositionally biased region" description="Basic and acidic residues" evidence="1">
    <location>
        <begin position="78"/>
        <end position="87"/>
    </location>
</feature>
<reference evidence="2" key="1">
    <citation type="submission" date="2020-04" db="EMBL/GenBank/DDBJ databases">
        <authorList>
            <person name="Chiriac C."/>
            <person name="Salcher M."/>
            <person name="Ghai R."/>
            <person name="Kavagutti S V."/>
        </authorList>
    </citation>
    <scope>NUCLEOTIDE SEQUENCE</scope>
</reference>
<dbReference type="GO" id="GO:0019069">
    <property type="term" value="P:viral capsid assembly"/>
    <property type="evidence" value="ECO:0007669"/>
    <property type="project" value="InterPro"/>
</dbReference>
<protein>
    <submittedName>
        <fullName evidence="2">Capsid assembly protein</fullName>
    </submittedName>
</protein>